<accession>A0ABP9LWY5</accession>
<evidence type="ECO:0000256" key="2">
    <source>
        <dbReference type="ARBA" id="ARBA00023136"/>
    </source>
</evidence>
<comment type="caution">
    <text evidence="5">The sequence shown here is derived from an EMBL/GenBank/DDBJ whole genome shotgun (WGS) entry which is preliminary data.</text>
</comment>
<protein>
    <submittedName>
        <fullName evidence="5">Outer membrane beta-barrel family protein</fullName>
    </submittedName>
</protein>
<keyword evidence="3" id="KW-0998">Cell outer membrane</keyword>
<dbReference type="SUPFAM" id="SSF49452">
    <property type="entry name" value="Starch-binding domain-like"/>
    <property type="match status" value="1"/>
</dbReference>
<evidence type="ECO:0000256" key="1">
    <source>
        <dbReference type="ARBA" id="ARBA00004442"/>
    </source>
</evidence>
<dbReference type="Pfam" id="PF13715">
    <property type="entry name" value="CarbopepD_reg_2"/>
    <property type="match status" value="1"/>
</dbReference>
<dbReference type="PANTHER" id="PTHR40980">
    <property type="entry name" value="PLUG DOMAIN-CONTAINING PROTEIN"/>
    <property type="match status" value="1"/>
</dbReference>
<feature type="domain" description="Outer membrane protein beta-barrel" evidence="4">
    <location>
        <begin position="355"/>
        <end position="759"/>
    </location>
</feature>
<gene>
    <name evidence="5" type="ORF">GCM10023210_09880</name>
</gene>
<evidence type="ECO:0000259" key="4">
    <source>
        <dbReference type="Pfam" id="PF14905"/>
    </source>
</evidence>
<dbReference type="SUPFAM" id="SSF56935">
    <property type="entry name" value="Porins"/>
    <property type="match status" value="1"/>
</dbReference>
<proteinExistence type="predicted"/>
<dbReference type="Gene3D" id="2.170.130.10">
    <property type="entry name" value="TonB-dependent receptor, plug domain"/>
    <property type="match status" value="1"/>
</dbReference>
<dbReference type="EMBL" id="BAABHX010000001">
    <property type="protein sequence ID" value="GAA5087165.1"/>
    <property type="molecule type" value="Genomic_DNA"/>
</dbReference>
<reference evidence="6" key="1">
    <citation type="journal article" date="2019" name="Int. J. Syst. Evol. Microbiol.">
        <title>The Global Catalogue of Microorganisms (GCM) 10K type strain sequencing project: providing services to taxonomists for standard genome sequencing and annotation.</title>
        <authorList>
            <consortium name="The Broad Institute Genomics Platform"/>
            <consortium name="The Broad Institute Genome Sequencing Center for Infectious Disease"/>
            <person name="Wu L."/>
            <person name="Ma J."/>
        </authorList>
    </citation>
    <scope>NUCLEOTIDE SEQUENCE [LARGE SCALE GENOMIC DNA]</scope>
    <source>
        <strain evidence="6">JCM 18019</strain>
    </source>
</reference>
<organism evidence="5 6">
    <name type="scientific">Chryseobacterium ginsengisoli</name>
    <dbReference type="NCBI Taxonomy" id="363853"/>
    <lineage>
        <taxon>Bacteria</taxon>
        <taxon>Pseudomonadati</taxon>
        <taxon>Bacteroidota</taxon>
        <taxon>Flavobacteriia</taxon>
        <taxon>Flavobacteriales</taxon>
        <taxon>Weeksellaceae</taxon>
        <taxon>Chryseobacterium group</taxon>
        <taxon>Chryseobacterium</taxon>
    </lineage>
</organism>
<dbReference type="InterPro" id="IPR013784">
    <property type="entry name" value="Carb-bd-like_fold"/>
</dbReference>
<evidence type="ECO:0000313" key="6">
    <source>
        <dbReference type="Proteomes" id="UP001500353"/>
    </source>
</evidence>
<keyword evidence="6" id="KW-1185">Reference proteome</keyword>
<dbReference type="Gene3D" id="2.40.170.20">
    <property type="entry name" value="TonB-dependent receptor, beta-barrel domain"/>
    <property type="match status" value="1"/>
</dbReference>
<dbReference type="Proteomes" id="UP001500353">
    <property type="component" value="Unassembled WGS sequence"/>
</dbReference>
<comment type="subcellular location">
    <subcellularLocation>
        <location evidence="1">Cell outer membrane</location>
    </subcellularLocation>
</comment>
<evidence type="ECO:0000313" key="5">
    <source>
        <dbReference type="EMBL" id="GAA5087165.1"/>
    </source>
</evidence>
<sequence length="783" mass="88860">MSLSLNAQSISGKVVDEKSQNISYAEVVMSLDKKTYSAITDEGGNFTITLPKNDSYKMEIFLNGNNVFENNITIDGNVSKNYTIKSNDAVKDIQEVTITQKKKLVERKVDRLVFNVENSVAATGGNALDALKTTPLVRVQDENVSIIGKGEVIVMIDDRIQRMSQDDLASLLKSIPSDNIKSIEVITTPPAKYDAEGDSGLINIKLKKAKVNSWNANIGGSYTQKTYAGGGMQGMFNYNHNKLSLQVSANTNSQRLLTNSDSNIFYPNELWSMNVKNKSKENNLGLGLGADYKISDKWTSGLKYLGSFTERTSSNSPLTTRSNYTTGAVNSYIASDVDGNNKPNMNSINWNNTIKLDSAGAKITTDFDYFNYKKRDYRFFAGNEWDSQRNIIPETFFSSTNTNVNRVENYSGKVDVELPLKWTSLSFGGKYNYTNTDNDLVVLDHQTGTTVLNTDQSNIFNYKEHNEALYVSASKKLGEKWETQAGLRMEATQTTGYSENMNQTNKNNYVKLFPTAYVTYNQNDKNSFSLNYSRRIRRPNFDYLNPFVIRTSPYYYYEGNPFLKPSIIDNLEFSYIRNQKFVSSVYYSQVSNFSQEFSILDKDTNITKSTPLNYANTYQIGISSYYNFNKWSWWNSFTGFNANYQNVKSKTDLIGSIDGYNAYIYSNNDFTLNKSKTAFFSVNYGLQLPGRYQVFHISTMNILDVSVKFLFLEKNLTLIITGQDLLNGQRPLISYKSNGVETNVRSYEDSRGFRISLSYKFGNNNIKSEQRNFGNEDERNRVN</sequence>
<dbReference type="InterPro" id="IPR036942">
    <property type="entry name" value="Beta-barrel_TonB_sf"/>
</dbReference>
<dbReference type="PANTHER" id="PTHR40980:SF4">
    <property type="entry name" value="TONB-DEPENDENT RECEPTOR-LIKE BETA-BARREL DOMAIN-CONTAINING PROTEIN"/>
    <property type="match status" value="1"/>
</dbReference>
<evidence type="ECO:0000256" key="3">
    <source>
        <dbReference type="ARBA" id="ARBA00023237"/>
    </source>
</evidence>
<name>A0ABP9LWY5_9FLAO</name>
<keyword evidence="2" id="KW-0472">Membrane</keyword>
<dbReference type="Pfam" id="PF14905">
    <property type="entry name" value="OMP_b-brl_3"/>
    <property type="match status" value="1"/>
</dbReference>
<dbReference type="InterPro" id="IPR037066">
    <property type="entry name" value="Plug_dom_sf"/>
</dbReference>
<dbReference type="Gene3D" id="2.60.40.1120">
    <property type="entry name" value="Carboxypeptidase-like, regulatory domain"/>
    <property type="match status" value="1"/>
</dbReference>
<dbReference type="InterPro" id="IPR041700">
    <property type="entry name" value="OMP_b-brl_3"/>
</dbReference>